<evidence type="ECO:0000256" key="1">
    <source>
        <dbReference type="ARBA" id="ARBA00022450"/>
    </source>
</evidence>
<dbReference type="Proteomes" id="UP000580568">
    <property type="component" value="Unassembled WGS sequence"/>
</dbReference>
<feature type="domain" description="Carrier" evidence="3">
    <location>
        <begin position="6"/>
        <end position="84"/>
    </location>
</feature>
<dbReference type="EMBL" id="BLZR01000001">
    <property type="protein sequence ID" value="GFP77741.1"/>
    <property type="molecule type" value="Genomic_DNA"/>
</dbReference>
<dbReference type="Pfam" id="PF00550">
    <property type="entry name" value="PP-binding"/>
    <property type="match status" value="1"/>
</dbReference>
<proteinExistence type="predicted"/>
<dbReference type="AlphaFoldDB" id="A0A6V8SLW8"/>
<name>A0A6V8SLW8_9CLOT</name>
<reference evidence="4 5" key="1">
    <citation type="submission" date="2020-07" db="EMBL/GenBank/DDBJ databases">
        <title>A new beta-1,3-glucan-decomposing anaerobic bacterium isolated from anoxic soil subjected to biological soil disinfestation.</title>
        <authorList>
            <person name="Ueki A."/>
            <person name="Tonouchi A."/>
        </authorList>
    </citation>
    <scope>NUCLEOTIDE SEQUENCE [LARGE SCALE GENOMIC DNA]</scope>
    <source>
        <strain evidence="4 5">TW1</strain>
    </source>
</reference>
<dbReference type="Gene3D" id="1.10.1200.10">
    <property type="entry name" value="ACP-like"/>
    <property type="match status" value="1"/>
</dbReference>
<evidence type="ECO:0000313" key="5">
    <source>
        <dbReference type="Proteomes" id="UP000580568"/>
    </source>
</evidence>
<keyword evidence="5" id="KW-1185">Reference proteome</keyword>
<keyword evidence="1" id="KW-0596">Phosphopantetheine</keyword>
<dbReference type="InterPro" id="IPR006162">
    <property type="entry name" value="Ppantetheine_attach_site"/>
</dbReference>
<comment type="caution">
    <text evidence="4">The sequence shown here is derived from an EMBL/GenBank/DDBJ whole genome shotgun (WGS) entry which is preliminary data.</text>
</comment>
<gene>
    <name evidence="4" type="ORF">bsdtw1_03912</name>
</gene>
<evidence type="ECO:0000256" key="2">
    <source>
        <dbReference type="ARBA" id="ARBA00022553"/>
    </source>
</evidence>
<evidence type="ECO:0000259" key="3">
    <source>
        <dbReference type="PROSITE" id="PS50075"/>
    </source>
</evidence>
<protein>
    <submittedName>
        <fullName evidence="4">Acyl carrier protein</fullName>
    </submittedName>
</protein>
<organism evidence="4 5">
    <name type="scientific">Clostridium fungisolvens</name>
    <dbReference type="NCBI Taxonomy" id="1604897"/>
    <lineage>
        <taxon>Bacteria</taxon>
        <taxon>Bacillati</taxon>
        <taxon>Bacillota</taxon>
        <taxon>Clostridia</taxon>
        <taxon>Eubacteriales</taxon>
        <taxon>Clostridiaceae</taxon>
        <taxon>Clostridium</taxon>
    </lineage>
</organism>
<dbReference type="SUPFAM" id="SSF47336">
    <property type="entry name" value="ACP-like"/>
    <property type="match status" value="1"/>
</dbReference>
<dbReference type="PROSITE" id="PS00012">
    <property type="entry name" value="PHOSPHOPANTETHEINE"/>
    <property type="match status" value="1"/>
</dbReference>
<evidence type="ECO:0000313" key="4">
    <source>
        <dbReference type="EMBL" id="GFP77741.1"/>
    </source>
</evidence>
<accession>A0A6V8SLW8</accession>
<dbReference type="InterPro" id="IPR009081">
    <property type="entry name" value="PP-bd_ACP"/>
</dbReference>
<keyword evidence="2" id="KW-0597">Phosphoprotein</keyword>
<dbReference type="PROSITE" id="PS50075">
    <property type="entry name" value="CARRIER"/>
    <property type="match status" value="1"/>
</dbReference>
<sequence>MNEKEQKIADRLREILVTNLRLPMNAEDIDYEEELFNSDLGLDSVDSLEIVAAIDDEYGVSLTSEHREYFKNIRTLSEIILRSIETA</sequence>
<dbReference type="RefSeq" id="WP_183279102.1">
    <property type="nucleotide sequence ID" value="NZ_BLZR01000001.1"/>
</dbReference>
<dbReference type="InterPro" id="IPR036736">
    <property type="entry name" value="ACP-like_sf"/>
</dbReference>